<organism evidence="2">
    <name type="scientific">uncultured marine group II/III euryarchaeote KM3_164_G07</name>
    <dbReference type="NCBI Taxonomy" id="1457918"/>
    <lineage>
        <taxon>Archaea</taxon>
        <taxon>Methanobacteriati</taxon>
        <taxon>Methanobacteriota</taxon>
        <taxon>environmental samples</taxon>
    </lineage>
</organism>
<dbReference type="EMBL" id="KF900679">
    <property type="protein sequence ID" value="AIF03429.1"/>
    <property type="molecule type" value="Genomic_DNA"/>
</dbReference>
<accession>A0A075GHK1</accession>
<reference evidence="2" key="1">
    <citation type="journal article" date="2014" name="Genome Biol. Evol.">
        <title>Pangenome evidence for extensive interdomain horizontal transfer affecting lineage core and shell genes in uncultured planktonic thaumarchaeota and euryarchaeota.</title>
        <authorList>
            <person name="Deschamps P."/>
            <person name="Zivanovic Y."/>
            <person name="Moreira D."/>
            <person name="Rodriguez-Valera F."/>
            <person name="Lopez-Garcia P."/>
        </authorList>
    </citation>
    <scope>NUCLEOTIDE SEQUENCE</scope>
</reference>
<sequence length="279" mass="30961">MSPADALPRFLYGTAWKEERTGPLVELALRQGFRGIDTANQRKHYCEAAVGEALAREIEAGTVTRDELFLQTKFTHRQGQDQRLPYDPAAPVAEQVRQSFASSLEHLHTDYLDSLVLHGPSQRPGLAEQDWEAWFAMEALHTEGNARVLGVSNFSHEQLELLLDRATVRPRFVQNRCFAATGWDWHMRQLCRERGIAYQGFSLLTANREVWQGSRVAEIGDAHSLAPAQVIFCLALELGMLPLTGTTDAAHMADALACRTGVLTAAEVAQLEGIALRQG</sequence>
<dbReference type="PRINTS" id="PR00069">
    <property type="entry name" value="ALDKETRDTASE"/>
</dbReference>
<dbReference type="PROSITE" id="PS00062">
    <property type="entry name" value="ALDOKETO_REDUCTASE_2"/>
    <property type="match status" value="1"/>
</dbReference>
<dbReference type="CDD" id="cd19071">
    <property type="entry name" value="AKR_AKR1-5-like"/>
    <property type="match status" value="1"/>
</dbReference>
<dbReference type="InterPro" id="IPR018170">
    <property type="entry name" value="Aldo/ket_reductase_CS"/>
</dbReference>
<dbReference type="InterPro" id="IPR020471">
    <property type="entry name" value="AKR"/>
</dbReference>
<dbReference type="InterPro" id="IPR023210">
    <property type="entry name" value="NADP_OxRdtase_dom"/>
</dbReference>
<dbReference type="Pfam" id="PF00248">
    <property type="entry name" value="Aldo_ket_red"/>
    <property type="match status" value="1"/>
</dbReference>
<proteinExistence type="predicted"/>
<dbReference type="InterPro" id="IPR036812">
    <property type="entry name" value="NAD(P)_OxRdtase_dom_sf"/>
</dbReference>
<feature type="domain" description="NADP-dependent oxidoreductase" evidence="1">
    <location>
        <begin position="19"/>
        <end position="205"/>
    </location>
</feature>
<evidence type="ECO:0000259" key="1">
    <source>
        <dbReference type="Pfam" id="PF00248"/>
    </source>
</evidence>
<protein>
    <submittedName>
        <fullName evidence="2">Aldo/keto reductases</fullName>
    </submittedName>
</protein>
<evidence type="ECO:0000313" key="2">
    <source>
        <dbReference type="EMBL" id="AIF03429.1"/>
    </source>
</evidence>
<dbReference type="GO" id="GO:0016491">
    <property type="term" value="F:oxidoreductase activity"/>
    <property type="evidence" value="ECO:0007669"/>
    <property type="project" value="InterPro"/>
</dbReference>
<dbReference type="SUPFAM" id="SSF51430">
    <property type="entry name" value="NAD(P)-linked oxidoreductase"/>
    <property type="match status" value="1"/>
</dbReference>
<dbReference type="Gene3D" id="3.20.20.100">
    <property type="entry name" value="NADP-dependent oxidoreductase domain"/>
    <property type="match status" value="1"/>
</dbReference>
<dbReference type="PANTHER" id="PTHR43827">
    <property type="entry name" value="2,5-DIKETO-D-GLUCONIC ACID REDUCTASE"/>
    <property type="match status" value="1"/>
</dbReference>
<dbReference type="PANTHER" id="PTHR43827:SF8">
    <property type="entry name" value="ALDO_KETO REDUCTASE FAMILY PROTEIN"/>
    <property type="match status" value="1"/>
</dbReference>
<dbReference type="AlphaFoldDB" id="A0A075GHK1"/>
<name>A0A075GHK1_9EURY</name>